<feature type="signal peptide" evidence="1">
    <location>
        <begin position="1"/>
        <end position="23"/>
    </location>
</feature>
<evidence type="ECO:0000256" key="1">
    <source>
        <dbReference type="SAM" id="SignalP"/>
    </source>
</evidence>
<gene>
    <name evidence="2" type="ORF">FHS28_002852</name>
</gene>
<dbReference type="RefSeq" id="WP_088451586.1">
    <property type="nucleotide sequence ID" value="NZ_JACHXO010000005.1"/>
</dbReference>
<evidence type="ECO:0000313" key="3">
    <source>
        <dbReference type="Proteomes" id="UP000574369"/>
    </source>
</evidence>
<evidence type="ECO:0000313" key="2">
    <source>
        <dbReference type="EMBL" id="MBB3195446.1"/>
    </source>
</evidence>
<keyword evidence="1" id="KW-0732">Signal</keyword>
<sequence>MKHALARAAAAALSVVITPPLLAAPQGVPGALLRLGNWNQDVGSYGVPQAWEKLPARQWPMDGWATLLFNDTDATLKLQPLSKAEATQALKPIVDQLEAVAARASQEPAAPGEVPEGDADGRSPAYVRIPGVIWQVRTVPLYRFKNGTPRLTPELGYRYELSLNGRPFAFTLQNGFRTADGRPYGEGTQFYLELGGQKFHYDLGGYGWDVRIKGIGDLDGDGQPDFIFDVGGSNSGYEALILSSQARPGTNPPTAYLSSWGC</sequence>
<name>A0ABR6GTM7_9BURK</name>
<protein>
    <recommendedName>
        <fullName evidence="4">VCBS repeat-containing protein</fullName>
    </recommendedName>
</protein>
<proteinExistence type="predicted"/>
<reference evidence="2 3" key="1">
    <citation type="submission" date="2020-08" db="EMBL/GenBank/DDBJ databases">
        <title>Genomic Encyclopedia of Type Strains, Phase III (KMG-III): the genomes of soil and plant-associated and newly described type strains.</title>
        <authorList>
            <person name="Whitman W."/>
        </authorList>
    </citation>
    <scope>NUCLEOTIDE SEQUENCE [LARGE SCALE GENOMIC DNA]</scope>
    <source>
        <strain evidence="2 3">CECT 7247</strain>
    </source>
</reference>
<accession>A0ABR6GTM7</accession>
<comment type="caution">
    <text evidence="2">The sequence shown here is derived from an EMBL/GenBank/DDBJ whole genome shotgun (WGS) entry which is preliminary data.</text>
</comment>
<keyword evidence="3" id="KW-1185">Reference proteome</keyword>
<dbReference type="Proteomes" id="UP000574369">
    <property type="component" value="Unassembled WGS sequence"/>
</dbReference>
<evidence type="ECO:0008006" key="4">
    <source>
        <dbReference type="Google" id="ProtNLM"/>
    </source>
</evidence>
<dbReference type="EMBL" id="JACHXO010000005">
    <property type="protein sequence ID" value="MBB3195446.1"/>
    <property type="molecule type" value="Genomic_DNA"/>
</dbReference>
<organism evidence="2 3">
    <name type="scientific">Roseateles terrae</name>
    <dbReference type="NCBI Taxonomy" id="431060"/>
    <lineage>
        <taxon>Bacteria</taxon>
        <taxon>Pseudomonadati</taxon>
        <taxon>Pseudomonadota</taxon>
        <taxon>Betaproteobacteria</taxon>
        <taxon>Burkholderiales</taxon>
        <taxon>Sphaerotilaceae</taxon>
        <taxon>Roseateles</taxon>
    </lineage>
</organism>
<feature type="chain" id="PRO_5047012477" description="VCBS repeat-containing protein" evidence="1">
    <location>
        <begin position="24"/>
        <end position="262"/>
    </location>
</feature>